<dbReference type="InterPro" id="IPR010878">
    <property type="entry name" value="Gp111"/>
</dbReference>
<sequence length="124" mass="14054">MTKSEIFTTAWELAKQGASKFGGSSKEYFAEALKIAYKKSNRNTTVVVTLELSNDRISNLAKSIIVSINKDMRVILSKIDEKRMHEIVLRDLTKARKVEKIVNATDDQIVASMANMYIKRSLQK</sequence>
<evidence type="ECO:0000313" key="2">
    <source>
        <dbReference type="Proteomes" id="UP000249828"/>
    </source>
</evidence>
<accession>A0A2W3YUV9</accession>
<keyword evidence="2" id="KW-1185">Reference proteome</keyword>
<dbReference type="EMBL" id="PIEU01000100">
    <property type="protein sequence ID" value="PZL71698.1"/>
    <property type="molecule type" value="Genomic_DNA"/>
</dbReference>
<dbReference type="AlphaFoldDB" id="A0A2W3YUV9"/>
<gene>
    <name evidence="1" type="ORF">CI088_11900</name>
</gene>
<reference evidence="1 2" key="1">
    <citation type="submission" date="2017-11" db="EMBL/GenBank/DDBJ databases">
        <title>Draft genome sequence of Enterococcus plantarum TRW2 strain isolated from lettuce.</title>
        <authorList>
            <person name="Kim E.B."/>
            <person name="Marco M.L."/>
            <person name="Williams T.R."/>
            <person name="You I.H."/>
        </authorList>
    </citation>
    <scope>NUCLEOTIDE SEQUENCE [LARGE SCALE GENOMIC DNA]</scope>
    <source>
        <strain evidence="1 2">TRW2</strain>
    </source>
</reference>
<proteinExistence type="predicted"/>
<protein>
    <submittedName>
        <fullName evidence="1">Uncharacterized protein</fullName>
    </submittedName>
</protein>
<dbReference type="Pfam" id="PF07410">
    <property type="entry name" value="Phage_Gp111"/>
    <property type="match status" value="1"/>
</dbReference>
<comment type="caution">
    <text evidence="1">The sequence shown here is derived from an EMBL/GenBank/DDBJ whole genome shotgun (WGS) entry which is preliminary data.</text>
</comment>
<dbReference type="RefSeq" id="WP_111248344.1">
    <property type="nucleotide sequence ID" value="NZ_PIEU01000100.1"/>
</dbReference>
<evidence type="ECO:0000313" key="1">
    <source>
        <dbReference type="EMBL" id="PZL71698.1"/>
    </source>
</evidence>
<dbReference type="Proteomes" id="UP000249828">
    <property type="component" value="Unassembled WGS sequence"/>
</dbReference>
<organism evidence="1 2">
    <name type="scientific">Enterococcus plantarum</name>
    <dbReference type="NCBI Taxonomy" id="1077675"/>
    <lineage>
        <taxon>Bacteria</taxon>
        <taxon>Bacillati</taxon>
        <taxon>Bacillota</taxon>
        <taxon>Bacilli</taxon>
        <taxon>Lactobacillales</taxon>
        <taxon>Enterococcaceae</taxon>
        <taxon>Enterococcus</taxon>
    </lineage>
</organism>
<name>A0A2W3YUV9_9ENTE</name>